<dbReference type="Proteomes" id="UP001198200">
    <property type="component" value="Unassembled WGS sequence"/>
</dbReference>
<dbReference type="SMART" id="SM00388">
    <property type="entry name" value="HisKA"/>
    <property type="match status" value="1"/>
</dbReference>
<dbReference type="GO" id="GO:0016036">
    <property type="term" value="P:cellular response to phosphate starvation"/>
    <property type="evidence" value="ECO:0007669"/>
    <property type="project" value="TreeGrafter"/>
</dbReference>
<comment type="catalytic activity">
    <reaction evidence="1">
        <text>ATP + protein L-histidine = ADP + protein N-phospho-L-histidine.</text>
        <dbReference type="EC" id="2.7.13.3"/>
    </reaction>
</comment>
<dbReference type="InterPro" id="IPR036097">
    <property type="entry name" value="HisK_dim/P_sf"/>
</dbReference>
<dbReference type="InterPro" id="IPR005467">
    <property type="entry name" value="His_kinase_dom"/>
</dbReference>
<dbReference type="EC" id="2.7.13.3" evidence="3"/>
<dbReference type="EMBL" id="JAJEQN010000002">
    <property type="protein sequence ID" value="MCC2220205.1"/>
    <property type="molecule type" value="Genomic_DNA"/>
</dbReference>
<keyword evidence="7" id="KW-0902">Two-component regulatory system</keyword>
<dbReference type="GO" id="GO:0000155">
    <property type="term" value="F:phosphorelay sensor kinase activity"/>
    <property type="evidence" value="ECO:0007669"/>
    <property type="project" value="InterPro"/>
</dbReference>
<accession>A0AAE3E1S2</accession>
<dbReference type="InterPro" id="IPR036890">
    <property type="entry name" value="HATPase_C_sf"/>
</dbReference>
<name>A0AAE3E1S2_9FIRM</name>
<dbReference type="Pfam" id="PF00512">
    <property type="entry name" value="HisKA"/>
    <property type="match status" value="1"/>
</dbReference>
<dbReference type="AlphaFoldDB" id="A0AAE3E1S2"/>
<feature type="domain" description="Histidine kinase" evidence="8">
    <location>
        <begin position="25"/>
        <end position="239"/>
    </location>
</feature>
<sequence length="240" mass="27072">MDLIIQKSIRTTLEQERLKVDLIANISHDLKTPLTSIIGYGEQLSRQMLSPEADALVSKLNHKSLYLLDMVEEVFELSKASSGHLPMKRETIDIGRLLEQTLGEMDEELCASGFQLKKDYPLTGMHVLCDGLHMHRVFQNLFDNALKYACPQTRIFIHAIQRSDQFCEIRIRNTSRVPLDFDPEEITKRFVRGEKARTGEGSGLGLAIAKTYTESCGGQFHIVIEDDCFIAVVCLPSITS</sequence>
<dbReference type="Gene3D" id="1.10.287.130">
    <property type="match status" value="1"/>
</dbReference>
<evidence type="ECO:0000313" key="9">
    <source>
        <dbReference type="EMBL" id="MCC2220205.1"/>
    </source>
</evidence>
<dbReference type="InterPro" id="IPR003594">
    <property type="entry name" value="HATPase_dom"/>
</dbReference>
<protein>
    <recommendedName>
        <fullName evidence="3">histidine kinase</fullName>
        <ecNumber evidence="3">2.7.13.3</ecNumber>
    </recommendedName>
</protein>
<dbReference type="PROSITE" id="PS50109">
    <property type="entry name" value="HIS_KIN"/>
    <property type="match status" value="1"/>
</dbReference>
<evidence type="ECO:0000256" key="2">
    <source>
        <dbReference type="ARBA" id="ARBA00004370"/>
    </source>
</evidence>
<keyword evidence="6 9" id="KW-0418">Kinase</keyword>
<dbReference type="GO" id="GO:0004721">
    <property type="term" value="F:phosphoprotein phosphatase activity"/>
    <property type="evidence" value="ECO:0007669"/>
    <property type="project" value="TreeGrafter"/>
</dbReference>
<dbReference type="SMART" id="SM00387">
    <property type="entry name" value="HATPase_c"/>
    <property type="match status" value="1"/>
</dbReference>
<evidence type="ECO:0000256" key="3">
    <source>
        <dbReference type="ARBA" id="ARBA00012438"/>
    </source>
</evidence>
<evidence type="ECO:0000256" key="5">
    <source>
        <dbReference type="ARBA" id="ARBA00022679"/>
    </source>
</evidence>
<dbReference type="RefSeq" id="WP_308730876.1">
    <property type="nucleotide sequence ID" value="NZ_JAJEQN010000002.1"/>
</dbReference>
<evidence type="ECO:0000256" key="4">
    <source>
        <dbReference type="ARBA" id="ARBA00022553"/>
    </source>
</evidence>
<dbReference type="PANTHER" id="PTHR45453:SF1">
    <property type="entry name" value="PHOSPHATE REGULON SENSOR PROTEIN PHOR"/>
    <property type="match status" value="1"/>
</dbReference>
<keyword evidence="5" id="KW-0808">Transferase</keyword>
<evidence type="ECO:0000256" key="6">
    <source>
        <dbReference type="ARBA" id="ARBA00022777"/>
    </source>
</evidence>
<dbReference type="PANTHER" id="PTHR45453">
    <property type="entry name" value="PHOSPHATE REGULON SENSOR PROTEIN PHOR"/>
    <property type="match status" value="1"/>
</dbReference>
<gene>
    <name evidence="9" type="ORF">LKD48_00890</name>
</gene>
<reference evidence="9 10" key="1">
    <citation type="submission" date="2021-10" db="EMBL/GenBank/DDBJ databases">
        <title>Anaerobic single-cell dispensing facilitates the cultivation of human gut bacteria.</title>
        <authorList>
            <person name="Afrizal A."/>
        </authorList>
    </citation>
    <scope>NUCLEOTIDE SEQUENCE [LARGE SCALE GENOMIC DNA]</scope>
    <source>
        <strain evidence="9 10">CLA-AA-H224</strain>
    </source>
</reference>
<dbReference type="GO" id="GO:0005886">
    <property type="term" value="C:plasma membrane"/>
    <property type="evidence" value="ECO:0007669"/>
    <property type="project" value="TreeGrafter"/>
</dbReference>
<dbReference type="InterPro" id="IPR050351">
    <property type="entry name" value="BphY/WalK/GraS-like"/>
</dbReference>
<evidence type="ECO:0000256" key="7">
    <source>
        <dbReference type="ARBA" id="ARBA00023012"/>
    </source>
</evidence>
<comment type="subcellular location">
    <subcellularLocation>
        <location evidence="2">Membrane</location>
    </subcellularLocation>
</comment>
<proteinExistence type="predicted"/>
<evidence type="ECO:0000256" key="1">
    <source>
        <dbReference type="ARBA" id="ARBA00000085"/>
    </source>
</evidence>
<dbReference type="InterPro" id="IPR003661">
    <property type="entry name" value="HisK_dim/P_dom"/>
</dbReference>
<dbReference type="SUPFAM" id="SSF55874">
    <property type="entry name" value="ATPase domain of HSP90 chaperone/DNA topoisomerase II/histidine kinase"/>
    <property type="match status" value="1"/>
</dbReference>
<evidence type="ECO:0000259" key="8">
    <source>
        <dbReference type="PROSITE" id="PS50109"/>
    </source>
</evidence>
<organism evidence="9 10">
    <name type="scientific">Anthropogastromicrobium aceti</name>
    <dbReference type="NCBI Taxonomy" id="2981768"/>
    <lineage>
        <taxon>Bacteria</taxon>
        <taxon>Bacillati</taxon>
        <taxon>Bacillota</taxon>
        <taxon>Clostridia</taxon>
        <taxon>Lachnospirales</taxon>
        <taxon>Lachnospiraceae</taxon>
        <taxon>Anthropogastromicrobium</taxon>
    </lineage>
</organism>
<dbReference type="Gene3D" id="3.30.565.10">
    <property type="entry name" value="Histidine kinase-like ATPase, C-terminal domain"/>
    <property type="match status" value="1"/>
</dbReference>
<keyword evidence="10" id="KW-1185">Reference proteome</keyword>
<dbReference type="Pfam" id="PF02518">
    <property type="entry name" value="HATPase_c"/>
    <property type="match status" value="1"/>
</dbReference>
<keyword evidence="4" id="KW-0597">Phosphoprotein</keyword>
<dbReference type="SUPFAM" id="SSF47384">
    <property type="entry name" value="Homodimeric domain of signal transducing histidine kinase"/>
    <property type="match status" value="1"/>
</dbReference>
<dbReference type="CDD" id="cd00082">
    <property type="entry name" value="HisKA"/>
    <property type="match status" value="1"/>
</dbReference>
<evidence type="ECO:0000313" key="10">
    <source>
        <dbReference type="Proteomes" id="UP001198200"/>
    </source>
</evidence>
<comment type="caution">
    <text evidence="9">The sequence shown here is derived from an EMBL/GenBank/DDBJ whole genome shotgun (WGS) entry which is preliminary data.</text>
</comment>